<feature type="compositionally biased region" description="Polar residues" evidence="1">
    <location>
        <begin position="69"/>
        <end position="83"/>
    </location>
</feature>
<name>A0A9W8DKU4_9FUNG</name>
<evidence type="ECO:0000313" key="3">
    <source>
        <dbReference type="Proteomes" id="UP001150569"/>
    </source>
</evidence>
<reference evidence="2" key="1">
    <citation type="submission" date="2022-07" db="EMBL/GenBank/DDBJ databases">
        <title>Phylogenomic reconstructions and comparative analyses of Kickxellomycotina fungi.</title>
        <authorList>
            <person name="Reynolds N.K."/>
            <person name="Stajich J.E."/>
            <person name="Barry K."/>
            <person name="Grigoriev I.V."/>
            <person name="Crous P."/>
            <person name="Smith M.E."/>
        </authorList>
    </citation>
    <scope>NUCLEOTIDE SEQUENCE</scope>
    <source>
        <strain evidence="2">RSA 861</strain>
    </source>
</reference>
<evidence type="ECO:0000256" key="1">
    <source>
        <dbReference type="SAM" id="MobiDB-lite"/>
    </source>
</evidence>
<comment type="caution">
    <text evidence="2">The sequence shown here is derived from an EMBL/GenBank/DDBJ whole genome shotgun (WGS) entry which is preliminary data.</text>
</comment>
<protein>
    <submittedName>
        <fullName evidence="2">Uncharacterized protein</fullName>
    </submittedName>
</protein>
<accession>A0A9W8DKU4</accession>
<dbReference type="EMBL" id="JANBPT010001690">
    <property type="protein sequence ID" value="KAJ1905771.1"/>
    <property type="molecule type" value="Genomic_DNA"/>
</dbReference>
<dbReference type="AlphaFoldDB" id="A0A9W8DKU4"/>
<feature type="compositionally biased region" description="Gly residues" evidence="1">
    <location>
        <begin position="106"/>
        <end position="116"/>
    </location>
</feature>
<gene>
    <name evidence="2" type="ORF">IWQ60_012211</name>
</gene>
<dbReference type="Proteomes" id="UP001150569">
    <property type="component" value="Unassembled WGS sequence"/>
</dbReference>
<organism evidence="2 3">
    <name type="scientific">Tieghemiomyces parasiticus</name>
    <dbReference type="NCBI Taxonomy" id="78921"/>
    <lineage>
        <taxon>Eukaryota</taxon>
        <taxon>Fungi</taxon>
        <taxon>Fungi incertae sedis</taxon>
        <taxon>Zoopagomycota</taxon>
        <taxon>Kickxellomycotina</taxon>
        <taxon>Dimargaritomycetes</taxon>
        <taxon>Dimargaritales</taxon>
        <taxon>Dimargaritaceae</taxon>
        <taxon>Tieghemiomyces</taxon>
    </lineage>
</organism>
<evidence type="ECO:0000313" key="2">
    <source>
        <dbReference type="EMBL" id="KAJ1905771.1"/>
    </source>
</evidence>
<feature type="region of interest" description="Disordered" evidence="1">
    <location>
        <begin position="58"/>
        <end position="126"/>
    </location>
</feature>
<keyword evidence="3" id="KW-1185">Reference proteome</keyword>
<sequence>MSSSAAGGRVIDLTADDDDDDGQVVAESFRVRDTPPLRPPQFDVEEDDLIFVAEHWHQPDLEGLRPVTRSYSSGAAPTATSRRPGQRWTPPSSSQQQPQPPQPARPGGGGGGGGTGPLRLNYWLRQ</sequence>
<feature type="non-terminal residue" evidence="2">
    <location>
        <position position="126"/>
    </location>
</feature>
<feature type="region of interest" description="Disordered" evidence="1">
    <location>
        <begin position="1"/>
        <end position="42"/>
    </location>
</feature>
<proteinExistence type="predicted"/>